<feature type="domain" description="Lon proteolytic" evidence="4">
    <location>
        <begin position="562"/>
        <end position="757"/>
    </location>
</feature>
<dbReference type="GO" id="GO:0030163">
    <property type="term" value="P:protein catabolic process"/>
    <property type="evidence" value="ECO:0007669"/>
    <property type="project" value="InterPro"/>
</dbReference>
<dbReference type="Gene3D" id="1.10.8.60">
    <property type="match status" value="1"/>
</dbReference>
<dbReference type="Pfam" id="PF20436">
    <property type="entry name" value="LonB_AAA-LID"/>
    <property type="match status" value="1"/>
</dbReference>
<dbReference type="InterPro" id="IPR046843">
    <property type="entry name" value="LonB_AAA-LID"/>
</dbReference>
<feature type="active site" evidence="2">
    <location>
        <position position="652"/>
    </location>
</feature>
<evidence type="ECO:0000259" key="4">
    <source>
        <dbReference type="PROSITE" id="PS51786"/>
    </source>
</evidence>
<dbReference type="PANTHER" id="PTHR10046">
    <property type="entry name" value="ATP DEPENDENT LON PROTEASE FAMILY MEMBER"/>
    <property type="match status" value="1"/>
</dbReference>
<dbReference type="Pfam" id="PF20437">
    <property type="entry name" value="LonC_helical"/>
    <property type="match status" value="1"/>
</dbReference>
<dbReference type="InterPro" id="IPR041699">
    <property type="entry name" value="AAA_32"/>
</dbReference>
<dbReference type="GO" id="GO:0005524">
    <property type="term" value="F:ATP binding"/>
    <property type="evidence" value="ECO:0007669"/>
    <property type="project" value="InterPro"/>
</dbReference>
<evidence type="ECO:0000313" key="6">
    <source>
        <dbReference type="Proteomes" id="UP000683246"/>
    </source>
</evidence>
<dbReference type="EC" id="3.4.21.53" evidence="2"/>
<evidence type="ECO:0000256" key="1">
    <source>
        <dbReference type="ARBA" id="ARBA00022670"/>
    </source>
</evidence>
<dbReference type="Proteomes" id="UP000683246">
    <property type="component" value="Chromosome"/>
</dbReference>
<dbReference type="KEGG" id="vpy:HZI73_22650"/>
<dbReference type="InterPro" id="IPR027417">
    <property type="entry name" value="P-loop_NTPase"/>
</dbReference>
<keyword evidence="1 2" id="KW-0645">Protease</keyword>
<dbReference type="Gene3D" id="3.30.230.10">
    <property type="match status" value="1"/>
</dbReference>
<organism evidence="5 6">
    <name type="scientific">Vallitalea pronyensis</name>
    <dbReference type="NCBI Taxonomy" id="1348613"/>
    <lineage>
        <taxon>Bacteria</taxon>
        <taxon>Bacillati</taxon>
        <taxon>Bacillota</taxon>
        <taxon>Clostridia</taxon>
        <taxon>Lachnospirales</taxon>
        <taxon>Vallitaleaceae</taxon>
        <taxon>Vallitalea</taxon>
    </lineage>
</organism>
<dbReference type="Pfam" id="PF13654">
    <property type="entry name" value="AAA_32"/>
    <property type="match status" value="1"/>
</dbReference>
<evidence type="ECO:0000256" key="2">
    <source>
        <dbReference type="PROSITE-ProRule" id="PRU01122"/>
    </source>
</evidence>
<dbReference type="GO" id="GO:0004252">
    <property type="term" value="F:serine-type endopeptidase activity"/>
    <property type="evidence" value="ECO:0007669"/>
    <property type="project" value="UniProtKB-UniRule"/>
</dbReference>
<dbReference type="InterPro" id="IPR027065">
    <property type="entry name" value="Lon_Prtase"/>
</dbReference>
<dbReference type="SUPFAM" id="SSF54211">
    <property type="entry name" value="Ribosomal protein S5 domain 2-like"/>
    <property type="match status" value="1"/>
</dbReference>
<dbReference type="Pfam" id="PF05362">
    <property type="entry name" value="Lon_C"/>
    <property type="match status" value="1"/>
</dbReference>
<dbReference type="PRINTS" id="PR00830">
    <property type="entry name" value="ENDOLAPTASE"/>
</dbReference>
<keyword evidence="6" id="KW-1185">Reference proteome</keyword>
<feature type="coiled-coil region" evidence="3">
    <location>
        <begin position="206"/>
        <end position="237"/>
    </location>
</feature>
<evidence type="ECO:0000313" key="5">
    <source>
        <dbReference type="EMBL" id="QUI24914.1"/>
    </source>
</evidence>
<protein>
    <recommendedName>
        <fullName evidence="2">endopeptidase La</fullName>
        <ecNumber evidence="2">3.4.21.53</ecNumber>
    </recommendedName>
</protein>
<dbReference type="InterPro" id="IPR020568">
    <property type="entry name" value="Ribosomal_Su5_D2-typ_SF"/>
</dbReference>
<dbReference type="InterPro" id="IPR008269">
    <property type="entry name" value="Lon_proteolytic"/>
</dbReference>
<proteinExistence type="inferred from homology"/>
<dbReference type="InterPro" id="IPR046844">
    <property type="entry name" value="Lon-like_helical"/>
</dbReference>
<dbReference type="AlphaFoldDB" id="A0A8J8SIY1"/>
<keyword evidence="2" id="KW-0378">Hydrolase</keyword>
<accession>A0A8J8SIY1</accession>
<sequence>MKECYELSHEELDLKSVVLEESDSDKDEEDIFVGNGRVREILDFGLLLDGAGYNIYLSASEGLNTVEFLKKFLKSKSKKDNPPDDWCYVYNFKHADKPKVLRLDAGKGKKFKRVLENCIKDVILQSNVKFDSAEFKKVESCLKDEFLTKGESKLEELKDDAKKLGFSTNITDKGIYFIPIVDGKKISEEKYDDLTVEEQETIIENLNIMEDKSEDIMKQVKRLKKISEAKVLKLQNKILRIIIDDIFKKLENEFETNKKVIAYVKELKEHLFNNIREILSEADSHDTLKDLLNDEDGSNLEKYKVNLFIDNSSVKSSPIIYCENPSYYEMFGKIEYENELGVYTTNYTMIKKGVLHNANGGYLIINVENILKSALTWETLKKVINSKKLVFENIREQLGALPIKTIKPEPIPIDLKVILIGNENIYRLLYAYDSEFKELYKLHVQLRTEVEKNKKIISRYYHYFDEVCHKNGYHMLTSDAKNEVLKYASRVAEDRNKLTTKFSVLIDLISEAHLCAIHEDISVINATMIKQALHKQKNRSALLKENLNDLYEKGKLIIDCKDKKVGQINGIALSDYSESTIARIIRITAVTYMGKLGVINIEKENKLSGSIFDKGIGILSGYIGNRYAQEYPFMLNCQLCFEQVYNIIDGDSASCAELYAILSSLSEIPFDQGLAITGSVDQLGNVQPIGGVNDKIRGCYDLFKTKGLTGEQGVIIPKHNVDEIILGDDILDDVKAGLFHIYAISKIEEGVEIFTDFTMKDIDEKIHDKLKSNFEKRMEKKS</sequence>
<dbReference type="GO" id="GO:0004176">
    <property type="term" value="F:ATP-dependent peptidase activity"/>
    <property type="evidence" value="ECO:0007669"/>
    <property type="project" value="UniProtKB-UniRule"/>
</dbReference>
<comment type="similarity">
    <text evidence="2">Belongs to the peptidase S16 family.</text>
</comment>
<dbReference type="GO" id="GO:0006508">
    <property type="term" value="P:proteolysis"/>
    <property type="evidence" value="ECO:0007669"/>
    <property type="project" value="UniProtKB-KW"/>
</dbReference>
<dbReference type="Gene3D" id="3.40.50.300">
    <property type="entry name" value="P-loop containing nucleotide triphosphate hydrolases"/>
    <property type="match status" value="2"/>
</dbReference>
<dbReference type="InterPro" id="IPR014721">
    <property type="entry name" value="Ribsml_uS5_D2-typ_fold_subgr"/>
</dbReference>
<keyword evidence="3" id="KW-0175">Coiled coil</keyword>
<gene>
    <name evidence="5" type="ORF">HZI73_22650</name>
</gene>
<dbReference type="EMBL" id="CP058649">
    <property type="protein sequence ID" value="QUI24914.1"/>
    <property type="molecule type" value="Genomic_DNA"/>
</dbReference>
<comment type="catalytic activity">
    <reaction evidence="2">
        <text>Hydrolysis of proteins in presence of ATP.</text>
        <dbReference type="EC" id="3.4.21.53"/>
    </reaction>
</comment>
<evidence type="ECO:0000256" key="3">
    <source>
        <dbReference type="SAM" id="Coils"/>
    </source>
</evidence>
<dbReference type="RefSeq" id="WP_212695614.1">
    <property type="nucleotide sequence ID" value="NZ_CP058649.1"/>
</dbReference>
<dbReference type="PROSITE" id="PS51786">
    <property type="entry name" value="LON_PROTEOLYTIC"/>
    <property type="match status" value="1"/>
</dbReference>
<keyword evidence="2" id="KW-0720">Serine protease</keyword>
<name>A0A8J8SIY1_9FIRM</name>
<reference evidence="5" key="1">
    <citation type="submission" date="2020-07" db="EMBL/GenBank/DDBJ databases">
        <title>Vallitalea pronyensis genome.</title>
        <authorList>
            <person name="Postec A."/>
        </authorList>
    </citation>
    <scope>NUCLEOTIDE SEQUENCE</scope>
    <source>
        <strain evidence="5">FatNI3</strain>
    </source>
</reference>
<feature type="active site" evidence="2">
    <location>
        <position position="695"/>
    </location>
</feature>